<protein>
    <submittedName>
        <fullName evidence="1">Uncharacterized protein</fullName>
    </submittedName>
</protein>
<proteinExistence type="predicted"/>
<sequence>MDTLDLDRVSLHIDCPRCGFRNPFLYGQARLGDVIICRGCKSNIQLQDSRGSLANSRRAIMRAVERLKASLEGFGTLTIS</sequence>
<dbReference type="EMBL" id="NOZP01000007">
    <property type="protein sequence ID" value="OYD17364.1"/>
    <property type="molecule type" value="Genomic_DNA"/>
</dbReference>
<organism evidence="1 2">
    <name type="scientific">candidate division WOR-3 bacterium JGI_Cruoil_03_51_56</name>
    <dbReference type="NCBI Taxonomy" id="1973747"/>
    <lineage>
        <taxon>Bacteria</taxon>
        <taxon>Bacteria division WOR-3</taxon>
    </lineage>
</organism>
<accession>A0A235BYS7</accession>
<comment type="caution">
    <text evidence="1">The sequence shown here is derived from an EMBL/GenBank/DDBJ whole genome shotgun (WGS) entry which is preliminary data.</text>
</comment>
<dbReference type="Proteomes" id="UP000215559">
    <property type="component" value="Unassembled WGS sequence"/>
</dbReference>
<evidence type="ECO:0000313" key="2">
    <source>
        <dbReference type="Proteomes" id="UP000215559"/>
    </source>
</evidence>
<reference evidence="1 2" key="1">
    <citation type="submission" date="2017-07" db="EMBL/GenBank/DDBJ databases">
        <title>Recovery of genomes from metagenomes via a dereplication, aggregation, and scoring strategy.</title>
        <authorList>
            <person name="Sieber C.M."/>
            <person name="Probst A.J."/>
            <person name="Sharrar A."/>
            <person name="Thomas B.C."/>
            <person name="Hess M."/>
            <person name="Tringe S.G."/>
            <person name="Banfield J.F."/>
        </authorList>
    </citation>
    <scope>NUCLEOTIDE SEQUENCE [LARGE SCALE GENOMIC DNA]</scope>
    <source>
        <strain evidence="1">JGI_Cruoil_03_51_56</strain>
    </source>
</reference>
<evidence type="ECO:0000313" key="1">
    <source>
        <dbReference type="EMBL" id="OYD17364.1"/>
    </source>
</evidence>
<name>A0A235BYS7_UNCW3</name>
<gene>
    <name evidence="1" type="ORF">CH330_00320</name>
</gene>
<dbReference type="AlphaFoldDB" id="A0A235BYS7"/>